<dbReference type="InterPro" id="IPR015877">
    <property type="entry name" value="MAT1_centre"/>
</dbReference>
<sequence length="175" mass="19498">MEMDLEKELKVRKRIRAIYNKDREDFGSKNEYDDYLEEVEDIIWRLSTNVELDRTEAQVRKYRQQNQEQINAKSARQANLDAHLDASQLAAASMAGTQAPKAAPPPSSGGVPNILPKLAQDYSALLEASRDIKYDNRLLGKSGPEAAAAGGWSVGVWQARFAQEAFSSLLLPPVH</sequence>
<dbReference type="Proteomes" id="UP000236333">
    <property type="component" value="Unassembled WGS sequence"/>
</dbReference>
<protein>
    <submittedName>
        <fullName evidence="3">CDK-activating kinase assembly factor MAT1</fullName>
    </submittedName>
</protein>
<gene>
    <name evidence="3" type="ORF">TSOC_004774</name>
</gene>
<reference evidence="3 4" key="1">
    <citation type="journal article" date="2017" name="Mol. Biol. Evol.">
        <title>The 4-celled Tetrabaena socialis nuclear genome reveals the essential components for genetic control of cell number at the origin of multicellularity in the volvocine lineage.</title>
        <authorList>
            <person name="Featherston J."/>
            <person name="Arakaki Y."/>
            <person name="Hanschen E.R."/>
            <person name="Ferris P.J."/>
            <person name="Michod R.E."/>
            <person name="Olson B.J.S.C."/>
            <person name="Nozaki H."/>
            <person name="Durand P.M."/>
        </authorList>
    </citation>
    <scope>NUCLEOTIDE SEQUENCE [LARGE SCALE GENOMIC DNA]</scope>
    <source>
        <strain evidence="3 4">NIES-571</strain>
    </source>
</reference>
<dbReference type="PANTHER" id="PTHR12683">
    <property type="entry name" value="CDK-ACTIVATING KINASE ASSEMBLY FACTOR MAT1"/>
    <property type="match status" value="1"/>
</dbReference>
<evidence type="ECO:0000259" key="2">
    <source>
        <dbReference type="Pfam" id="PF06391"/>
    </source>
</evidence>
<organism evidence="3 4">
    <name type="scientific">Tetrabaena socialis</name>
    <dbReference type="NCBI Taxonomy" id="47790"/>
    <lineage>
        <taxon>Eukaryota</taxon>
        <taxon>Viridiplantae</taxon>
        <taxon>Chlorophyta</taxon>
        <taxon>core chlorophytes</taxon>
        <taxon>Chlorophyceae</taxon>
        <taxon>CS clade</taxon>
        <taxon>Chlamydomonadales</taxon>
        <taxon>Tetrabaenaceae</taxon>
        <taxon>Tetrabaena</taxon>
    </lineage>
</organism>
<evidence type="ECO:0000313" key="3">
    <source>
        <dbReference type="EMBL" id="PNH08679.1"/>
    </source>
</evidence>
<dbReference type="PANTHER" id="PTHR12683:SF13">
    <property type="entry name" value="CDK-ACTIVATING KINASE ASSEMBLY FACTOR MAT1"/>
    <property type="match status" value="1"/>
</dbReference>
<comment type="caution">
    <text evidence="3">The sequence shown here is derived from an EMBL/GenBank/DDBJ whole genome shotgun (WGS) entry which is preliminary data.</text>
</comment>
<dbReference type="GO" id="GO:0016301">
    <property type="term" value="F:kinase activity"/>
    <property type="evidence" value="ECO:0007669"/>
    <property type="project" value="UniProtKB-KW"/>
</dbReference>
<keyword evidence="3" id="KW-0808">Transferase</keyword>
<dbReference type="EMBL" id="PGGS01000120">
    <property type="protein sequence ID" value="PNH08679.1"/>
    <property type="molecule type" value="Genomic_DNA"/>
</dbReference>
<dbReference type="GO" id="GO:0006281">
    <property type="term" value="P:DNA repair"/>
    <property type="evidence" value="ECO:0007669"/>
    <property type="project" value="TreeGrafter"/>
</dbReference>
<dbReference type="OrthoDB" id="5963at2759"/>
<keyword evidence="4" id="KW-1185">Reference proteome</keyword>
<proteinExistence type="predicted"/>
<keyword evidence="3" id="KW-0418">Kinase</keyword>
<dbReference type="GO" id="GO:0005675">
    <property type="term" value="C:transcription factor TFIIH holo complex"/>
    <property type="evidence" value="ECO:0007669"/>
    <property type="project" value="TreeGrafter"/>
</dbReference>
<feature type="region of interest" description="Disordered" evidence="1">
    <location>
        <begin position="93"/>
        <end position="114"/>
    </location>
</feature>
<feature type="domain" description="MAT1 centre" evidence="2">
    <location>
        <begin position="3"/>
        <end position="93"/>
    </location>
</feature>
<name>A0A2J8A816_9CHLO</name>
<evidence type="ECO:0000256" key="1">
    <source>
        <dbReference type="SAM" id="MobiDB-lite"/>
    </source>
</evidence>
<dbReference type="Pfam" id="PF06391">
    <property type="entry name" value="MAT1"/>
    <property type="match status" value="1"/>
</dbReference>
<dbReference type="AlphaFoldDB" id="A0A2J8A816"/>
<accession>A0A2J8A816</accession>
<evidence type="ECO:0000313" key="4">
    <source>
        <dbReference type="Proteomes" id="UP000236333"/>
    </source>
</evidence>
<dbReference type="GO" id="GO:0006357">
    <property type="term" value="P:regulation of transcription by RNA polymerase II"/>
    <property type="evidence" value="ECO:0007669"/>
    <property type="project" value="TreeGrafter"/>
</dbReference>